<gene>
    <name evidence="2" type="ORF">HAX54_004241</name>
</gene>
<dbReference type="Proteomes" id="UP000823775">
    <property type="component" value="Unassembled WGS sequence"/>
</dbReference>
<name>A0ABS8WV63_DATST</name>
<evidence type="ECO:0000313" key="2">
    <source>
        <dbReference type="EMBL" id="MCE3215975.1"/>
    </source>
</evidence>
<keyword evidence="1" id="KW-0175">Coiled coil</keyword>
<organism evidence="2 3">
    <name type="scientific">Datura stramonium</name>
    <name type="common">Jimsonweed</name>
    <name type="synonym">Common thornapple</name>
    <dbReference type="NCBI Taxonomy" id="4076"/>
    <lineage>
        <taxon>Eukaryota</taxon>
        <taxon>Viridiplantae</taxon>
        <taxon>Streptophyta</taxon>
        <taxon>Embryophyta</taxon>
        <taxon>Tracheophyta</taxon>
        <taxon>Spermatophyta</taxon>
        <taxon>Magnoliopsida</taxon>
        <taxon>eudicotyledons</taxon>
        <taxon>Gunneridae</taxon>
        <taxon>Pentapetalae</taxon>
        <taxon>asterids</taxon>
        <taxon>lamiids</taxon>
        <taxon>Solanales</taxon>
        <taxon>Solanaceae</taxon>
        <taxon>Solanoideae</taxon>
        <taxon>Datureae</taxon>
        <taxon>Datura</taxon>
    </lineage>
</organism>
<evidence type="ECO:0000313" key="3">
    <source>
        <dbReference type="Proteomes" id="UP000823775"/>
    </source>
</evidence>
<evidence type="ECO:0000256" key="1">
    <source>
        <dbReference type="SAM" id="Coils"/>
    </source>
</evidence>
<feature type="coiled-coil region" evidence="1">
    <location>
        <begin position="103"/>
        <end position="130"/>
    </location>
</feature>
<sequence length="161" mass="18326">MAEGSFTDKTYNRITTILNNITKHNQSFHAGDASGSVNIDAPSVCHLIKENHERVQMMVTMEINISLLTKRLTESELKKMHGLEICKNQERVDTTLKSMAEIVSSHTTSNRKLEQQIRDLSSEQNQKQKRNFICDTIANQRAMEEAKTHMVRPLLLGVVEC</sequence>
<comment type="caution">
    <text evidence="2">The sequence shown here is derived from an EMBL/GenBank/DDBJ whole genome shotgun (WGS) entry which is preliminary data.</text>
</comment>
<proteinExistence type="predicted"/>
<reference evidence="2 3" key="1">
    <citation type="journal article" date="2021" name="BMC Genomics">
        <title>Datura genome reveals duplications of psychoactive alkaloid biosynthetic genes and high mutation rate following tissue culture.</title>
        <authorList>
            <person name="Rajewski A."/>
            <person name="Carter-House D."/>
            <person name="Stajich J."/>
            <person name="Litt A."/>
        </authorList>
    </citation>
    <scope>NUCLEOTIDE SEQUENCE [LARGE SCALE GENOMIC DNA]</scope>
    <source>
        <strain evidence="2">AR-01</strain>
    </source>
</reference>
<dbReference type="EMBL" id="JACEIK010011943">
    <property type="protein sequence ID" value="MCE3215975.1"/>
    <property type="molecule type" value="Genomic_DNA"/>
</dbReference>
<protein>
    <submittedName>
        <fullName evidence="2">Uncharacterized protein</fullName>
    </submittedName>
</protein>
<accession>A0ABS8WV63</accession>
<keyword evidence="3" id="KW-1185">Reference proteome</keyword>